<dbReference type="InterPro" id="IPR052202">
    <property type="entry name" value="Yeast_MetPath_Reg"/>
</dbReference>
<dbReference type="PROSITE" id="PS50048">
    <property type="entry name" value="ZN2_CY6_FUNGAL_2"/>
    <property type="match status" value="1"/>
</dbReference>
<feature type="compositionally biased region" description="Low complexity" evidence="8">
    <location>
        <begin position="797"/>
        <end position="806"/>
    </location>
</feature>
<evidence type="ECO:0000256" key="8">
    <source>
        <dbReference type="SAM" id="MobiDB-lite"/>
    </source>
</evidence>
<feature type="region of interest" description="Disordered" evidence="8">
    <location>
        <begin position="944"/>
        <end position="1017"/>
    </location>
</feature>
<dbReference type="CDD" id="cd00067">
    <property type="entry name" value="GAL4"/>
    <property type="match status" value="1"/>
</dbReference>
<feature type="region of interest" description="Disordered" evidence="8">
    <location>
        <begin position="305"/>
        <end position="341"/>
    </location>
</feature>
<evidence type="ECO:0000256" key="1">
    <source>
        <dbReference type="ARBA" id="ARBA00004123"/>
    </source>
</evidence>
<dbReference type="SMART" id="SM00066">
    <property type="entry name" value="GAL4"/>
    <property type="match status" value="1"/>
</dbReference>
<dbReference type="EMBL" id="JBBJBU010000010">
    <property type="protein sequence ID" value="KAK7203816.1"/>
    <property type="molecule type" value="Genomic_DNA"/>
</dbReference>
<dbReference type="InterPro" id="IPR007219">
    <property type="entry name" value="XnlR_reg_dom"/>
</dbReference>
<feature type="compositionally biased region" description="Low complexity" evidence="8">
    <location>
        <begin position="1083"/>
        <end position="1105"/>
    </location>
</feature>
<dbReference type="PANTHER" id="PTHR47782">
    <property type="entry name" value="ZN(II)2CYS6 TRANSCRIPTION FACTOR (EUROFUNG)-RELATED"/>
    <property type="match status" value="1"/>
</dbReference>
<feature type="region of interest" description="Disordered" evidence="8">
    <location>
        <begin position="84"/>
        <end position="134"/>
    </location>
</feature>
<reference evidence="10 11" key="1">
    <citation type="submission" date="2024-03" db="EMBL/GenBank/DDBJ databases">
        <title>Genome-scale model development and genomic sequencing of the oleaginous clade Lipomyces.</title>
        <authorList>
            <consortium name="Lawrence Berkeley National Laboratory"/>
            <person name="Czajka J.J."/>
            <person name="Han Y."/>
            <person name="Kim J."/>
            <person name="Mondo S.J."/>
            <person name="Hofstad B.A."/>
            <person name="Robles A."/>
            <person name="Haridas S."/>
            <person name="Riley R."/>
            <person name="LaButti K."/>
            <person name="Pangilinan J."/>
            <person name="Andreopoulos W."/>
            <person name="Lipzen A."/>
            <person name="Yan J."/>
            <person name="Wang M."/>
            <person name="Ng V."/>
            <person name="Grigoriev I.V."/>
            <person name="Spatafora J.W."/>
            <person name="Magnuson J.K."/>
            <person name="Baker S.E."/>
            <person name="Pomraning K.R."/>
        </authorList>
    </citation>
    <scope>NUCLEOTIDE SEQUENCE [LARGE SCALE GENOMIC DNA]</scope>
    <source>
        <strain evidence="10 11">Phaff 52-87</strain>
    </source>
</reference>
<sequence>MTSSASTGNGPAPNHLTRIISACSRCRSRKTKCDQKFPSCSACLKAGVECVGLDAATGREVPRSYIAHLEDRVAFLEIQLQNQGIPIDPSESTSNRPNRDPTTNSNDPATAAAVKTESGAAAATTTTERQTPKDVDSLVSTVGLVSMKGSSTLSSPSFLGLSSGISFARLMFAAVKLRGQEIPSAAMSIASSEQPDMTVRQKPVKIQSASLPSKEVAETLLEVFFNQANAQIPIFHRDDFIHSYFEPVYGAYSVQTKLANLNNVRNDSVSSSAAGSPTETRESVKVELPSPSMFDSLKSDAKIQQSATASGASSNGNGTAHSNPHPPFTNGTTHEHHPADSPEMHRSLYFLNLIFAIGVAVHQQQYPALLCESYHAAAMRYIEPVFASPDRLESLQGILLLGLYSIMRPAVPGVWYVLGVALRLCVDLGLHVEGGVKSWSGTNIVPKNGQGSSKESDPFDARTLDLRRRLFWCTYAMDRQVCVYLGRPFGIADNSIKVPFPSDLDDVFITSEGIVKPPEDTPPSYKQVAVHIFQIRRLQSEVQTILYERAELPRRFATLKEWQTNMARRLEEWHNSSPKSAKDMNCNFNLYFLDLNYQQTRLLLHGISPAIPRPSVEAFFIIADASEHVIRAYRQLHREKNINYTWMAVHNLFMAGTSYLYCLYHSKEVRQRTRMDVIDFNTMACIHVLSGMVDKCDAASGCRDTFELLTAAILRLCYNEKAAAGEIVPPPGPIAGEGEGRSGARNATPPVPPPMPPPAKRSKRSRSSTSSQTPASLPQIPSARPDRIELPAPQPQYPQMYPMGPGVSQEYQSATSPSAVSPTSMVPPNLTPTFEPAVPSQASTPQSTSSATESVKNSNQSSGMSPFASFESNTLQWMTEMEPDLDEIFKTAAEIQAVPPMHGNFTHPVAYSGNVSGNTQGGGYAYQFSPGAAAQQQFTNQYFGGSDVVNSPGDSTMSASSTSPSISSGQQRWQRPASFSQQQQQQQQQGQPAPQQHLPSGSSGPTTPNFYSGVPTVDDEYDGQRIYEMMYELPSASIWDQFFAVGNGNANFNVGGGFGGMFAPQVSAGGSTSSQGSPVTMSSTPATGPQAQQPPSSQQAQQQSNPTPPPPPPSMMSHFSQARAAQQQQAQSQRYY</sequence>
<feature type="compositionally biased region" description="Polar residues" evidence="8">
    <location>
        <begin position="997"/>
        <end position="1010"/>
    </location>
</feature>
<feature type="domain" description="Zn(2)-C6 fungal-type" evidence="9">
    <location>
        <begin position="22"/>
        <end position="51"/>
    </location>
</feature>
<dbReference type="InterPro" id="IPR001138">
    <property type="entry name" value="Zn2Cys6_DnaBD"/>
</dbReference>
<feature type="compositionally biased region" description="Low complexity" evidence="8">
    <location>
        <begin position="306"/>
        <end position="320"/>
    </location>
</feature>
<feature type="compositionally biased region" description="Low complexity" evidence="8">
    <location>
        <begin position="951"/>
        <end position="969"/>
    </location>
</feature>
<feature type="compositionally biased region" description="Polar residues" evidence="8">
    <location>
        <begin position="267"/>
        <end position="278"/>
    </location>
</feature>
<feature type="region of interest" description="Disordered" evidence="8">
    <location>
        <begin position="267"/>
        <end position="289"/>
    </location>
</feature>
<comment type="subcellular location">
    <subcellularLocation>
        <location evidence="1">Nucleus</location>
    </subcellularLocation>
</comment>
<dbReference type="CDD" id="cd14723">
    <property type="entry name" value="ZIP_Ppr1"/>
    <property type="match status" value="1"/>
</dbReference>
<accession>A0ABR1F1U6</accession>
<feature type="compositionally biased region" description="Low complexity" evidence="8">
    <location>
        <begin position="1120"/>
        <end position="1136"/>
    </location>
</feature>
<dbReference type="GeneID" id="90038745"/>
<gene>
    <name evidence="10" type="ORF">BZA70DRAFT_282153</name>
</gene>
<dbReference type="Gene3D" id="4.10.240.10">
    <property type="entry name" value="Zn(2)-C6 fungal-type DNA-binding domain"/>
    <property type="match status" value="1"/>
</dbReference>
<dbReference type="Pfam" id="PF00172">
    <property type="entry name" value="Zn_clus"/>
    <property type="match status" value="1"/>
</dbReference>
<protein>
    <submittedName>
        <fullName evidence="10">Fungal-specific transcription factor domain-containing protein</fullName>
    </submittedName>
</protein>
<dbReference type="RefSeq" id="XP_064766849.1">
    <property type="nucleotide sequence ID" value="XM_064913233.1"/>
</dbReference>
<feature type="compositionally biased region" description="Polar residues" evidence="8">
    <location>
        <begin position="84"/>
        <end position="108"/>
    </location>
</feature>
<feature type="compositionally biased region" description="Pro residues" evidence="8">
    <location>
        <begin position="749"/>
        <end position="759"/>
    </location>
</feature>
<keyword evidence="11" id="KW-1185">Reference proteome</keyword>
<evidence type="ECO:0000256" key="4">
    <source>
        <dbReference type="ARBA" id="ARBA00023015"/>
    </source>
</evidence>
<feature type="compositionally biased region" description="Polar residues" evidence="8">
    <location>
        <begin position="853"/>
        <end position="868"/>
    </location>
</feature>
<evidence type="ECO:0000313" key="10">
    <source>
        <dbReference type="EMBL" id="KAK7203816.1"/>
    </source>
</evidence>
<dbReference type="InterPro" id="IPR036864">
    <property type="entry name" value="Zn2-C6_fun-type_DNA-bd_sf"/>
</dbReference>
<feature type="compositionally biased region" description="Low complexity" evidence="8">
    <location>
        <begin position="839"/>
        <end position="852"/>
    </location>
</feature>
<evidence type="ECO:0000256" key="7">
    <source>
        <dbReference type="ARBA" id="ARBA00023242"/>
    </source>
</evidence>
<organism evidence="10 11">
    <name type="scientific">Myxozyma melibiosi</name>
    <dbReference type="NCBI Taxonomy" id="54550"/>
    <lineage>
        <taxon>Eukaryota</taxon>
        <taxon>Fungi</taxon>
        <taxon>Dikarya</taxon>
        <taxon>Ascomycota</taxon>
        <taxon>Saccharomycotina</taxon>
        <taxon>Lipomycetes</taxon>
        <taxon>Lipomycetales</taxon>
        <taxon>Lipomycetaceae</taxon>
        <taxon>Myxozyma</taxon>
    </lineage>
</organism>
<feature type="compositionally biased region" description="Low complexity" evidence="8">
    <location>
        <begin position="981"/>
        <end position="996"/>
    </location>
</feature>
<keyword evidence="6" id="KW-0804">Transcription</keyword>
<dbReference type="PROSITE" id="PS00463">
    <property type="entry name" value="ZN2_CY6_FUNGAL_1"/>
    <property type="match status" value="1"/>
</dbReference>
<evidence type="ECO:0000256" key="5">
    <source>
        <dbReference type="ARBA" id="ARBA00023125"/>
    </source>
</evidence>
<feature type="region of interest" description="Disordered" evidence="8">
    <location>
        <begin position="1067"/>
        <end position="1136"/>
    </location>
</feature>
<evidence type="ECO:0000313" key="11">
    <source>
        <dbReference type="Proteomes" id="UP001498771"/>
    </source>
</evidence>
<evidence type="ECO:0000256" key="6">
    <source>
        <dbReference type="ARBA" id="ARBA00023163"/>
    </source>
</evidence>
<keyword evidence="4" id="KW-0805">Transcription regulation</keyword>
<keyword evidence="3" id="KW-0862">Zinc</keyword>
<name>A0ABR1F1U6_9ASCO</name>
<evidence type="ECO:0000256" key="2">
    <source>
        <dbReference type="ARBA" id="ARBA00022723"/>
    </source>
</evidence>
<proteinExistence type="predicted"/>
<feature type="compositionally biased region" description="Low complexity" evidence="8">
    <location>
        <begin position="767"/>
        <end position="778"/>
    </location>
</feature>
<evidence type="ECO:0000259" key="9">
    <source>
        <dbReference type="PROSITE" id="PS50048"/>
    </source>
</evidence>
<feature type="compositionally biased region" description="Low complexity" evidence="8">
    <location>
        <begin position="813"/>
        <end position="828"/>
    </location>
</feature>
<keyword evidence="2" id="KW-0479">Metal-binding</keyword>
<keyword evidence="5" id="KW-0238">DNA-binding</keyword>
<feature type="compositionally biased region" description="Polar residues" evidence="8">
    <location>
        <begin position="970"/>
        <end position="980"/>
    </location>
</feature>
<feature type="compositionally biased region" description="Polar residues" evidence="8">
    <location>
        <begin position="1068"/>
        <end position="1082"/>
    </location>
</feature>
<evidence type="ECO:0000256" key="3">
    <source>
        <dbReference type="ARBA" id="ARBA00022833"/>
    </source>
</evidence>
<dbReference type="Pfam" id="PF04082">
    <property type="entry name" value="Fungal_trans"/>
    <property type="match status" value="1"/>
</dbReference>
<dbReference type="SMART" id="SM00906">
    <property type="entry name" value="Fungal_trans"/>
    <property type="match status" value="1"/>
</dbReference>
<dbReference type="CDD" id="cd12148">
    <property type="entry name" value="fungal_TF_MHR"/>
    <property type="match status" value="1"/>
</dbReference>
<dbReference type="Proteomes" id="UP001498771">
    <property type="component" value="Unassembled WGS sequence"/>
</dbReference>
<comment type="caution">
    <text evidence="10">The sequence shown here is derived from an EMBL/GenBank/DDBJ whole genome shotgun (WGS) entry which is preliminary data.</text>
</comment>
<dbReference type="SUPFAM" id="SSF57701">
    <property type="entry name" value="Zn2/Cys6 DNA-binding domain"/>
    <property type="match status" value="1"/>
</dbReference>
<keyword evidence="7" id="KW-0539">Nucleus</keyword>
<feature type="region of interest" description="Disordered" evidence="8">
    <location>
        <begin position="728"/>
        <end position="868"/>
    </location>
</feature>
<dbReference type="PANTHER" id="PTHR47782:SF1">
    <property type="entry name" value="PYRIMIDINE PATHWAY REGULATORY PROTEIN 1"/>
    <property type="match status" value="1"/>
</dbReference>